<feature type="transmembrane region" description="Helical" evidence="1">
    <location>
        <begin position="21"/>
        <end position="40"/>
    </location>
</feature>
<evidence type="ECO:0000313" key="3">
    <source>
        <dbReference type="Proteomes" id="UP000474024"/>
    </source>
</evidence>
<protein>
    <submittedName>
        <fullName evidence="2">Uncharacterized protein</fullName>
    </submittedName>
</protein>
<keyword evidence="1" id="KW-0812">Transmembrane</keyword>
<accession>A0A6L5YQN6</accession>
<keyword evidence="1" id="KW-0472">Membrane</keyword>
<evidence type="ECO:0000313" key="2">
    <source>
        <dbReference type="EMBL" id="MST74497.1"/>
    </source>
</evidence>
<gene>
    <name evidence="2" type="ORF">FYJ75_05520</name>
</gene>
<sequence>MIENYEHYISKNIKAFYRRRLFSPILYLVFLAVLWIIFPLSEMRHPDTLSSDQTLHAVYEEGNRFVHAKLTDLTFTGYTKTRFGSTIGYYYYCTFGDRVIIVLLNPSTCEQGLPTIDSLSVSCKVVSGGNAYHELLENLSSNLEWTTNGIANQLNTYYLSQPDYSVGPTLFLFIVYYGTMIYAVLSVIAYILYIRFPVLSPTCQNLIVFGSPKKMLEEAEEELATLPQLATEDMFITQHYFIETSQYGNAIVPIKEILWIYKYSTLHKFLWYHFSISYTLHISANKHIYIHCPKNIKSDIDGIIDYLSEANHDILVGFNEENRLKVEAVQGKPLHIEKLYAFLRRRV</sequence>
<proteinExistence type="predicted"/>
<dbReference type="EMBL" id="VUNI01000006">
    <property type="protein sequence ID" value="MST74497.1"/>
    <property type="molecule type" value="Genomic_DNA"/>
</dbReference>
<dbReference type="AlphaFoldDB" id="A0A6L5YQN6"/>
<evidence type="ECO:0000256" key="1">
    <source>
        <dbReference type="SAM" id="Phobius"/>
    </source>
</evidence>
<dbReference type="Proteomes" id="UP000474024">
    <property type="component" value="Unassembled WGS sequence"/>
</dbReference>
<organism evidence="2 3">
    <name type="scientific">Roseburia porci</name>
    <dbReference type="NCBI Taxonomy" id="2605790"/>
    <lineage>
        <taxon>Bacteria</taxon>
        <taxon>Bacillati</taxon>
        <taxon>Bacillota</taxon>
        <taxon>Clostridia</taxon>
        <taxon>Lachnospirales</taxon>
        <taxon>Lachnospiraceae</taxon>
        <taxon>Roseburia</taxon>
    </lineage>
</organism>
<feature type="transmembrane region" description="Helical" evidence="1">
    <location>
        <begin position="170"/>
        <end position="193"/>
    </location>
</feature>
<name>A0A6L5YQN6_9FIRM</name>
<reference evidence="2 3" key="1">
    <citation type="submission" date="2019-08" db="EMBL/GenBank/DDBJ databases">
        <title>In-depth cultivation of the pig gut microbiome towards novel bacterial diversity and tailored functional studies.</title>
        <authorList>
            <person name="Wylensek D."/>
            <person name="Hitch T.C.A."/>
            <person name="Clavel T."/>
        </authorList>
    </citation>
    <scope>NUCLEOTIDE SEQUENCE [LARGE SCALE GENOMIC DNA]</scope>
    <source>
        <strain evidence="2 3">MUC/MUC-530-WT-4D</strain>
    </source>
</reference>
<dbReference type="RefSeq" id="WP_154429463.1">
    <property type="nucleotide sequence ID" value="NZ_VUNI01000006.1"/>
</dbReference>
<dbReference type="InterPro" id="IPR046555">
    <property type="entry name" value="DUF6709"/>
</dbReference>
<keyword evidence="3" id="KW-1185">Reference proteome</keyword>
<comment type="caution">
    <text evidence="2">The sequence shown here is derived from an EMBL/GenBank/DDBJ whole genome shotgun (WGS) entry which is preliminary data.</text>
</comment>
<keyword evidence="1" id="KW-1133">Transmembrane helix</keyword>
<dbReference type="Pfam" id="PF20456">
    <property type="entry name" value="DUF6709"/>
    <property type="match status" value="1"/>
</dbReference>